<organism evidence="1 2">
    <name type="scientific">Pythium oligandrum</name>
    <name type="common">Mycoparasitic fungus</name>
    <dbReference type="NCBI Taxonomy" id="41045"/>
    <lineage>
        <taxon>Eukaryota</taxon>
        <taxon>Sar</taxon>
        <taxon>Stramenopiles</taxon>
        <taxon>Oomycota</taxon>
        <taxon>Peronosporomycetes</taxon>
        <taxon>Pythiales</taxon>
        <taxon>Pythiaceae</taxon>
        <taxon>Pythium</taxon>
    </lineage>
</organism>
<protein>
    <submittedName>
        <fullName evidence="1">Uncharacterized protein</fullName>
    </submittedName>
</protein>
<evidence type="ECO:0000313" key="1">
    <source>
        <dbReference type="EMBL" id="TMW66614.1"/>
    </source>
</evidence>
<reference evidence="1" key="1">
    <citation type="submission" date="2019-03" db="EMBL/GenBank/DDBJ databases">
        <title>Long read genome sequence of the mycoparasitic Pythium oligandrum ATCC 38472 isolated from sugarbeet rhizosphere.</title>
        <authorList>
            <person name="Gaulin E."/>
        </authorList>
    </citation>
    <scope>NUCLEOTIDE SEQUENCE</scope>
    <source>
        <strain evidence="1">ATCC 38472_TT</strain>
    </source>
</reference>
<accession>A0A8K1FMT3</accession>
<dbReference type="Proteomes" id="UP000794436">
    <property type="component" value="Unassembled WGS sequence"/>
</dbReference>
<dbReference type="AlphaFoldDB" id="A0A8K1FMT3"/>
<sequence>MASASCGRLQEERQLVPPAMTGSGVSMRAYITRGLRQDFSQDPALLAGITRTEWKWVPHASVTEAALIRRIRFHIRQYNQLPGTVAFRRWEQQALAQMRARFQANTLFLDPARYEHSLISTRM</sequence>
<keyword evidence="2" id="KW-1185">Reference proteome</keyword>
<dbReference type="EMBL" id="SPLM01000008">
    <property type="protein sequence ID" value="TMW66614.1"/>
    <property type="molecule type" value="Genomic_DNA"/>
</dbReference>
<proteinExistence type="predicted"/>
<name>A0A8K1FMT3_PYTOL</name>
<evidence type="ECO:0000313" key="2">
    <source>
        <dbReference type="Proteomes" id="UP000794436"/>
    </source>
</evidence>
<gene>
    <name evidence="1" type="ORF">Poli38472_014590</name>
</gene>
<comment type="caution">
    <text evidence="1">The sequence shown here is derived from an EMBL/GenBank/DDBJ whole genome shotgun (WGS) entry which is preliminary data.</text>
</comment>